<organism evidence="10 11">
    <name type="scientific">Pseudoxanthomonas composti</name>
    <dbReference type="NCBI Taxonomy" id="2137479"/>
    <lineage>
        <taxon>Bacteria</taxon>
        <taxon>Pseudomonadati</taxon>
        <taxon>Pseudomonadota</taxon>
        <taxon>Gammaproteobacteria</taxon>
        <taxon>Lysobacterales</taxon>
        <taxon>Lysobacteraceae</taxon>
        <taxon>Pseudoxanthomonas</taxon>
    </lineage>
</organism>
<proteinExistence type="predicted"/>
<evidence type="ECO:0000256" key="1">
    <source>
        <dbReference type="ARBA" id="ARBA00004651"/>
    </source>
</evidence>
<keyword evidence="7 8" id="KW-0472">Membrane</keyword>
<comment type="subcellular location">
    <subcellularLocation>
        <location evidence="1">Cell membrane</location>
        <topology evidence="1">Multi-pass membrane protein</topology>
    </subcellularLocation>
</comment>
<sequence length="613" mass="67019">MQEEKRAARCFIVLWAVATAVKLVIAARLPLFVDEAFYWQEGRHLAAAYSDLPGLTAWLIRLGTELGGQHVIAARMPFLLMAAALPWMVKRVTARLFDAQAGWLAASLTLLMPLSGSLGLLALPDVAMAFAAMLCLEAIARMLRAVDAASVLLLAAGLSLGALSHYRFVGVIGVGFLALLCMPQGRLLLRDPRVWIALAIGLAAWSPLLAWNLQNADAGLRFQLVERHPWQFQWRGLAFLPAQLLLVTPVLAAAMIQAVTRLRRDDPHHPAAWRALALMGAFSTLGYGVLGFFADVDRVSFHWPLQGYLALLVLVPWAMRGWTPAWRGMLWGLCGLGLLGVLGYYLVLSSAGLRERLAASKYYPYNFAGWHALADAVEDELGRMPPGTRILADDFKVGAELGFALDDPRIAVLDHPLNRKHGRAPQLRLWSLEQGDGGGAPALLVIAPGDVQYKSLLQRYHWLCERLGPLPAPRVVHVDHGQQRFLLFRLPPKRMQGPCTLPGMAWVDAPASGARVASSFQVSGWAFKDGVGLAGVDVLLDGQVMTRAQYGVPTPKVAEFWKDSSDPQQPNVGFTARVDARGLEPGQHWLGLRLHGRDGSVEDWPETPVLIGP</sequence>
<dbReference type="GO" id="GO:0009103">
    <property type="term" value="P:lipopolysaccharide biosynthetic process"/>
    <property type="evidence" value="ECO:0007669"/>
    <property type="project" value="UniProtKB-ARBA"/>
</dbReference>
<dbReference type="PANTHER" id="PTHR33908:SF11">
    <property type="entry name" value="MEMBRANE PROTEIN"/>
    <property type="match status" value="1"/>
</dbReference>
<dbReference type="GO" id="GO:0016763">
    <property type="term" value="F:pentosyltransferase activity"/>
    <property type="evidence" value="ECO:0007669"/>
    <property type="project" value="TreeGrafter"/>
</dbReference>
<feature type="transmembrane region" description="Helical" evidence="8">
    <location>
        <begin position="300"/>
        <end position="318"/>
    </location>
</feature>
<dbReference type="GO" id="GO:0005886">
    <property type="term" value="C:plasma membrane"/>
    <property type="evidence" value="ECO:0007669"/>
    <property type="project" value="UniProtKB-SubCell"/>
</dbReference>
<evidence type="ECO:0000256" key="6">
    <source>
        <dbReference type="ARBA" id="ARBA00022989"/>
    </source>
</evidence>
<reference evidence="10 11" key="1">
    <citation type="submission" date="2019-01" db="EMBL/GenBank/DDBJ databases">
        <title>Pseudoxanthomonas composti sp. nov., isolated from compost.</title>
        <authorList>
            <person name="Yang G."/>
        </authorList>
    </citation>
    <scope>NUCLEOTIDE SEQUENCE [LARGE SCALE GENOMIC DNA]</scope>
    <source>
        <strain evidence="10 11">GSS15</strain>
    </source>
</reference>
<accession>A0A4Q1JRQ2</accession>
<keyword evidence="3" id="KW-0328">Glycosyltransferase</keyword>
<evidence type="ECO:0000259" key="9">
    <source>
        <dbReference type="Pfam" id="PF13231"/>
    </source>
</evidence>
<keyword evidence="5 8" id="KW-0812">Transmembrane</keyword>
<evidence type="ECO:0000256" key="4">
    <source>
        <dbReference type="ARBA" id="ARBA00022679"/>
    </source>
</evidence>
<keyword evidence="11" id="KW-1185">Reference proteome</keyword>
<evidence type="ECO:0000313" key="11">
    <source>
        <dbReference type="Proteomes" id="UP000289784"/>
    </source>
</evidence>
<name>A0A4Q1JRQ2_9GAMM</name>
<feature type="transmembrane region" description="Helical" evidence="8">
    <location>
        <begin position="234"/>
        <end position="259"/>
    </location>
</feature>
<dbReference type="AlphaFoldDB" id="A0A4Q1JRQ2"/>
<keyword evidence="6 8" id="KW-1133">Transmembrane helix</keyword>
<gene>
    <name evidence="10" type="ORF">EPA99_16660</name>
</gene>
<evidence type="ECO:0000256" key="7">
    <source>
        <dbReference type="ARBA" id="ARBA00023136"/>
    </source>
</evidence>
<dbReference type="PANTHER" id="PTHR33908">
    <property type="entry name" value="MANNOSYLTRANSFERASE YKCB-RELATED"/>
    <property type="match status" value="1"/>
</dbReference>
<evidence type="ECO:0000256" key="8">
    <source>
        <dbReference type="SAM" id="Phobius"/>
    </source>
</evidence>
<feature type="transmembrane region" description="Helical" evidence="8">
    <location>
        <begin position="194"/>
        <end position="214"/>
    </location>
</feature>
<protein>
    <submittedName>
        <fullName evidence="10">Glycosyltransferase family 39 protein</fullName>
    </submittedName>
</protein>
<comment type="caution">
    <text evidence="10">The sequence shown here is derived from an EMBL/GenBank/DDBJ whole genome shotgun (WGS) entry which is preliminary data.</text>
</comment>
<dbReference type="Proteomes" id="UP000289784">
    <property type="component" value="Unassembled WGS sequence"/>
</dbReference>
<dbReference type="InterPro" id="IPR038731">
    <property type="entry name" value="RgtA/B/C-like"/>
</dbReference>
<feature type="transmembrane region" description="Helical" evidence="8">
    <location>
        <begin position="271"/>
        <end position="294"/>
    </location>
</feature>
<evidence type="ECO:0000256" key="2">
    <source>
        <dbReference type="ARBA" id="ARBA00022475"/>
    </source>
</evidence>
<dbReference type="OrthoDB" id="7167895at2"/>
<dbReference type="EMBL" id="SAWZ01000011">
    <property type="protein sequence ID" value="RXR00914.1"/>
    <property type="molecule type" value="Genomic_DNA"/>
</dbReference>
<feature type="transmembrane region" description="Helical" evidence="8">
    <location>
        <begin position="330"/>
        <end position="348"/>
    </location>
</feature>
<feature type="transmembrane region" description="Helical" evidence="8">
    <location>
        <begin position="166"/>
        <end position="182"/>
    </location>
</feature>
<dbReference type="RefSeq" id="WP_129472376.1">
    <property type="nucleotide sequence ID" value="NZ_SAWZ01000011.1"/>
</dbReference>
<feature type="transmembrane region" description="Helical" evidence="8">
    <location>
        <begin position="101"/>
        <end position="123"/>
    </location>
</feature>
<keyword evidence="4 10" id="KW-0808">Transferase</keyword>
<feature type="transmembrane region" description="Helical" evidence="8">
    <location>
        <begin position="143"/>
        <end position="160"/>
    </location>
</feature>
<keyword evidence="2" id="KW-1003">Cell membrane</keyword>
<evidence type="ECO:0000313" key="10">
    <source>
        <dbReference type="EMBL" id="RXR00914.1"/>
    </source>
</evidence>
<evidence type="ECO:0000256" key="3">
    <source>
        <dbReference type="ARBA" id="ARBA00022676"/>
    </source>
</evidence>
<dbReference type="InterPro" id="IPR050297">
    <property type="entry name" value="LipidA_mod_glycosyltrf_83"/>
</dbReference>
<feature type="transmembrane region" description="Helical" evidence="8">
    <location>
        <begin position="72"/>
        <end position="89"/>
    </location>
</feature>
<feature type="domain" description="Glycosyltransferase RgtA/B/C/D-like" evidence="9">
    <location>
        <begin position="53"/>
        <end position="211"/>
    </location>
</feature>
<evidence type="ECO:0000256" key="5">
    <source>
        <dbReference type="ARBA" id="ARBA00022692"/>
    </source>
</evidence>
<dbReference type="Pfam" id="PF13231">
    <property type="entry name" value="PMT_2"/>
    <property type="match status" value="1"/>
</dbReference>